<evidence type="ECO:0000313" key="2">
    <source>
        <dbReference type="Proteomes" id="UP000187429"/>
    </source>
</evidence>
<organism evidence="1 2">
    <name type="scientific">Smittium culicis</name>
    <dbReference type="NCBI Taxonomy" id="133412"/>
    <lineage>
        <taxon>Eukaryota</taxon>
        <taxon>Fungi</taxon>
        <taxon>Fungi incertae sedis</taxon>
        <taxon>Zoopagomycota</taxon>
        <taxon>Kickxellomycotina</taxon>
        <taxon>Harpellomycetes</taxon>
        <taxon>Harpellales</taxon>
        <taxon>Legeriomycetaceae</taxon>
        <taxon>Smittium</taxon>
    </lineage>
</organism>
<reference evidence="2" key="1">
    <citation type="submission" date="2017-01" db="EMBL/GenBank/DDBJ databases">
        <authorList>
            <person name="Wang Y."/>
            <person name="White M."/>
            <person name="Kvist S."/>
            <person name="Moncalvo J.-M."/>
        </authorList>
    </citation>
    <scope>NUCLEOTIDE SEQUENCE [LARGE SCALE GENOMIC DNA]</scope>
    <source>
        <strain evidence="2">ID-206-W2</strain>
    </source>
</reference>
<sequence length="86" mass="9026">MARSLCSRAICGTRPLEKFDFGDGSSITSFHTSLGTPSAPGALLLGVSASAPIFIQIVRWAVGDTVERVPSARFDIAPVFFGAVVQ</sequence>
<evidence type="ECO:0000313" key="1">
    <source>
        <dbReference type="EMBL" id="OMJ27102.1"/>
    </source>
</evidence>
<gene>
    <name evidence="1" type="ORF">AYI69_g3480</name>
</gene>
<proteinExistence type="predicted"/>
<keyword evidence="2" id="KW-1185">Reference proteome</keyword>
<accession>A0A1R1YJM7</accession>
<dbReference type="EMBL" id="LSSM01001177">
    <property type="protein sequence ID" value="OMJ27102.1"/>
    <property type="molecule type" value="Genomic_DNA"/>
</dbReference>
<dbReference type="AlphaFoldDB" id="A0A1R1YJM7"/>
<comment type="caution">
    <text evidence="1">The sequence shown here is derived from an EMBL/GenBank/DDBJ whole genome shotgun (WGS) entry which is preliminary data.</text>
</comment>
<protein>
    <submittedName>
        <fullName evidence="1">Uncharacterized protein</fullName>
    </submittedName>
</protein>
<dbReference type="Proteomes" id="UP000187429">
    <property type="component" value="Unassembled WGS sequence"/>
</dbReference>
<name>A0A1R1YJM7_9FUNG</name>